<gene>
    <name evidence="1" type="ORF">MGWOODY_Hyp2532</name>
</gene>
<keyword evidence="1" id="KW-0548">Nucleotidyltransferase</keyword>
<dbReference type="EC" id="2.7.7.43" evidence="1"/>
<dbReference type="InterPro" id="IPR029044">
    <property type="entry name" value="Nucleotide-diphossugar_trans"/>
</dbReference>
<name>A0A160U0H4_9ZZZZ</name>
<dbReference type="SUPFAM" id="SSF53448">
    <property type="entry name" value="Nucleotide-diphospho-sugar transferases"/>
    <property type="match status" value="1"/>
</dbReference>
<proteinExistence type="predicted"/>
<dbReference type="GO" id="GO:0008781">
    <property type="term" value="F:N-acylneuraminate cytidylyltransferase activity"/>
    <property type="evidence" value="ECO:0007669"/>
    <property type="project" value="UniProtKB-EC"/>
</dbReference>
<reference evidence="1" key="1">
    <citation type="submission" date="2015-10" db="EMBL/GenBank/DDBJ databases">
        <authorList>
            <person name="Gilbert D.G."/>
        </authorList>
    </citation>
    <scope>NUCLEOTIDE SEQUENCE</scope>
</reference>
<dbReference type="InterPro" id="IPR050793">
    <property type="entry name" value="CMP-NeuNAc_synthase"/>
</dbReference>
<accession>A0A160U0H4</accession>
<dbReference type="PANTHER" id="PTHR21485:SF3">
    <property type="entry name" value="N-ACYLNEURAMINATE CYTIDYLYLTRANSFERASE"/>
    <property type="match status" value="1"/>
</dbReference>
<organism evidence="1">
    <name type="scientific">hydrothermal vent metagenome</name>
    <dbReference type="NCBI Taxonomy" id="652676"/>
    <lineage>
        <taxon>unclassified sequences</taxon>
        <taxon>metagenomes</taxon>
        <taxon>ecological metagenomes</taxon>
    </lineage>
</organism>
<sequence>MTNIAMIPARMGSQRLQKKNLAPLKGVPLIVHAIRKCREAGVFDRIIVNSEHPDFGPIAQAEGVEFHQRPEELGSNNATSEDFVTEFLKANPCDRVFQVHSIAPLLTTAEVRDFVSAMIETDVDVLLSVVDDQLECLYHDEPVNFTFSEKTNSQDLDPVRKVSWSITGWRSATFLAAKESGGCATYAGRRGVFPVNKMAGHVIKTEEDLRIAEALHDFVHLGGSVEGD</sequence>
<keyword evidence="1" id="KW-0808">Transferase</keyword>
<dbReference type="AlphaFoldDB" id="A0A160U0H4"/>
<dbReference type="EMBL" id="CZQD01000018">
    <property type="protein sequence ID" value="CUS56074.1"/>
    <property type="molecule type" value="Genomic_DNA"/>
</dbReference>
<evidence type="ECO:0000313" key="1">
    <source>
        <dbReference type="EMBL" id="CUS56074.1"/>
    </source>
</evidence>
<dbReference type="Gene3D" id="3.90.550.10">
    <property type="entry name" value="Spore Coat Polysaccharide Biosynthesis Protein SpsA, Chain A"/>
    <property type="match status" value="1"/>
</dbReference>
<dbReference type="Pfam" id="PF02348">
    <property type="entry name" value="CTP_transf_3"/>
    <property type="match status" value="1"/>
</dbReference>
<protein>
    <submittedName>
        <fullName evidence="1">N-Acetylneuraminate cytidylyltransferase</fullName>
        <ecNumber evidence="1">2.7.7.43</ecNumber>
    </submittedName>
</protein>
<dbReference type="PANTHER" id="PTHR21485">
    <property type="entry name" value="HAD SUPERFAMILY MEMBERS CMAS AND KDSC"/>
    <property type="match status" value="1"/>
</dbReference>
<dbReference type="InterPro" id="IPR003329">
    <property type="entry name" value="Cytidylyl_trans"/>
</dbReference>